<protein>
    <recommendedName>
        <fullName evidence="5">Transmembrane protein</fullName>
    </recommendedName>
</protein>
<feature type="compositionally biased region" description="Polar residues" evidence="1">
    <location>
        <begin position="89"/>
        <end position="100"/>
    </location>
</feature>
<dbReference type="OMA" id="YSCIHEN"/>
<feature type="transmembrane region" description="Helical" evidence="2">
    <location>
        <begin position="41"/>
        <end position="61"/>
    </location>
</feature>
<dbReference type="VEuPathDB" id="PlasmoDB:PRELSG_0000800"/>
<keyword evidence="2" id="KW-0812">Transmembrane</keyword>
<evidence type="ECO:0000256" key="1">
    <source>
        <dbReference type="SAM" id="MobiDB-lite"/>
    </source>
</evidence>
<dbReference type="KEGG" id="prel:PRELSG_0000800"/>
<dbReference type="AlphaFoldDB" id="A0A1J1GNT9"/>
<feature type="compositionally biased region" description="Basic and acidic residues" evidence="1">
    <location>
        <begin position="169"/>
        <end position="180"/>
    </location>
</feature>
<keyword evidence="4" id="KW-1185">Reference proteome</keyword>
<evidence type="ECO:0000313" key="4">
    <source>
        <dbReference type="Proteomes" id="UP000220158"/>
    </source>
</evidence>
<evidence type="ECO:0008006" key="5">
    <source>
        <dbReference type="Google" id="ProtNLM"/>
    </source>
</evidence>
<keyword evidence="2" id="KW-1133">Transmembrane helix</keyword>
<keyword evidence="2" id="KW-0472">Membrane</keyword>
<feature type="region of interest" description="Disordered" evidence="1">
    <location>
        <begin position="160"/>
        <end position="193"/>
    </location>
</feature>
<feature type="compositionally biased region" description="Polar residues" evidence="1">
    <location>
        <begin position="181"/>
        <end position="192"/>
    </location>
</feature>
<name>A0A1J1GNT9_PLARL</name>
<feature type="region of interest" description="Disordered" evidence="1">
    <location>
        <begin position="89"/>
        <end position="120"/>
    </location>
</feature>
<dbReference type="Proteomes" id="UP000220158">
    <property type="component" value="Unassembled WGS sequence"/>
</dbReference>
<evidence type="ECO:0000313" key="3">
    <source>
        <dbReference type="EMBL" id="CRG84704.1"/>
    </source>
</evidence>
<sequence length="211" mass="24569">MQCNSQNIRLTNSSLAKSSIVAECFNNYLPKNKKKVSTRNYLNSIFFILITLWFVLFYLLLQLNEEKSFRLWSSECNLRKLAQQENEINNKSQNIQGNNKKSCEESEFGDQNSCKNDETKDESDENLISFFSKEFQTMIDCSMEGDDIMLCRIRRDNSQLSNSQRNNHHSSDNMENDPKSSNDTCNETQSDNDTTKCDPCHYALGDFYFPF</sequence>
<evidence type="ECO:0000256" key="2">
    <source>
        <dbReference type="SAM" id="Phobius"/>
    </source>
</evidence>
<organism evidence="3 4">
    <name type="scientific">Plasmodium relictum</name>
    <dbReference type="NCBI Taxonomy" id="85471"/>
    <lineage>
        <taxon>Eukaryota</taxon>
        <taxon>Sar</taxon>
        <taxon>Alveolata</taxon>
        <taxon>Apicomplexa</taxon>
        <taxon>Aconoidasida</taxon>
        <taxon>Haemosporida</taxon>
        <taxon>Plasmodiidae</taxon>
        <taxon>Plasmodium</taxon>
        <taxon>Plasmodium (Haemamoeba)</taxon>
    </lineage>
</organism>
<dbReference type="RefSeq" id="XP_028531142.1">
    <property type="nucleotide sequence ID" value="XM_028675446.1"/>
</dbReference>
<proteinExistence type="predicted"/>
<gene>
    <name evidence="3" type="ORF">PRELSG_0000800</name>
</gene>
<dbReference type="EMBL" id="CVMU01000213">
    <property type="protein sequence ID" value="CRG84704.1"/>
    <property type="molecule type" value="Genomic_DNA"/>
</dbReference>
<reference evidence="3 4" key="1">
    <citation type="submission" date="2015-04" db="EMBL/GenBank/DDBJ databases">
        <authorList>
            <consortium name="Pathogen Informatics"/>
        </authorList>
    </citation>
    <scope>NUCLEOTIDE SEQUENCE [LARGE SCALE GENOMIC DNA]</scope>
    <source>
        <strain evidence="3 4">SGS1</strain>
    </source>
</reference>
<accession>A0A1J1GNT9</accession>
<dbReference type="GeneID" id="39733908"/>